<keyword evidence="3" id="KW-0813">Transport</keyword>
<dbReference type="GO" id="GO:0015833">
    <property type="term" value="P:peptide transport"/>
    <property type="evidence" value="ECO:0007669"/>
    <property type="project" value="TreeGrafter"/>
</dbReference>
<evidence type="ECO:0000256" key="1">
    <source>
        <dbReference type="ARBA" id="ARBA00004418"/>
    </source>
</evidence>
<evidence type="ECO:0000256" key="2">
    <source>
        <dbReference type="ARBA" id="ARBA00005695"/>
    </source>
</evidence>
<dbReference type="Gene3D" id="3.40.190.10">
    <property type="entry name" value="Periplasmic binding protein-like II"/>
    <property type="match status" value="1"/>
</dbReference>
<accession>A0A6B2K1X0</accession>
<dbReference type="Pfam" id="PF00496">
    <property type="entry name" value="SBP_bac_5"/>
    <property type="match status" value="1"/>
</dbReference>
<evidence type="ECO:0000256" key="3">
    <source>
        <dbReference type="ARBA" id="ARBA00022448"/>
    </source>
</evidence>
<dbReference type="GO" id="GO:0043190">
    <property type="term" value="C:ATP-binding cassette (ABC) transporter complex"/>
    <property type="evidence" value="ECO:0007669"/>
    <property type="project" value="InterPro"/>
</dbReference>
<dbReference type="Gene3D" id="3.90.76.10">
    <property type="entry name" value="Dipeptide-binding Protein, Domain 1"/>
    <property type="match status" value="1"/>
</dbReference>
<dbReference type="InterPro" id="IPR030678">
    <property type="entry name" value="Peptide/Ni-bd"/>
</dbReference>
<feature type="signal peptide" evidence="5">
    <location>
        <begin position="1"/>
        <end position="24"/>
    </location>
</feature>
<reference evidence="7 8" key="1">
    <citation type="submission" date="2020-02" db="EMBL/GenBank/DDBJ databases">
        <title>Pseudoroseicyclus tamarix, sp. nov., isolated from offshore sediment of a Tamarix chinensis forest.</title>
        <authorList>
            <person name="Gai Y."/>
        </authorList>
    </citation>
    <scope>NUCLEOTIDE SEQUENCE [LARGE SCALE GENOMIC DNA]</scope>
    <source>
        <strain evidence="7 8">CLL3-39</strain>
    </source>
</reference>
<name>A0A6B2K1X0_9RHOB</name>
<comment type="subcellular location">
    <subcellularLocation>
        <location evidence="1">Periplasm</location>
    </subcellularLocation>
</comment>
<dbReference type="EMBL" id="JAAGAB010000003">
    <property type="protein sequence ID" value="NDV01762.1"/>
    <property type="molecule type" value="Genomic_DNA"/>
</dbReference>
<dbReference type="SUPFAM" id="SSF53850">
    <property type="entry name" value="Periplasmic binding protein-like II"/>
    <property type="match status" value="1"/>
</dbReference>
<dbReference type="CDD" id="cd08504">
    <property type="entry name" value="PBP2_OppA"/>
    <property type="match status" value="1"/>
</dbReference>
<dbReference type="GO" id="GO:0030288">
    <property type="term" value="C:outer membrane-bounded periplasmic space"/>
    <property type="evidence" value="ECO:0007669"/>
    <property type="project" value="TreeGrafter"/>
</dbReference>
<evidence type="ECO:0000313" key="8">
    <source>
        <dbReference type="Proteomes" id="UP000474757"/>
    </source>
</evidence>
<dbReference type="PIRSF" id="PIRSF002741">
    <property type="entry name" value="MppA"/>
    <property type="match status" value="1"/>
</dbReference>
<comment type="caution">
    <text evidence="7">The sequence shown here is derived from an EMBL/GenBank/DDBJ whole genome shotgun (WGS) entry which is preliminary data.</text>
</comment>
<dbReference type="GO" id="GO:1904680">
    <property type="term" value="F:peptide transmembrane transporter activity"/>
    <property type="evidence" value="ECO:0007669"/>
    <property type="project" value="TreeGrafter"/>
</dbReference>
<sequence length="530" mass="58539">MTVKNILKGGTAAFVLGLGSAAAAQDSSFTMRMLDESPSIDPSLIEDVSGSDIARQLFEGLMNQDAEGNVIPGVATDYEVSEDGLTYTFNLRDGAVWSDGEPVKASDFVYSWQRAANPETASPYAWYIELMSIENASAVIAGEVDPSELGVEAPDDSTFVVHLTTPLPYFPQMVTHTTTFPVPEHVITELGDAWVEPGNMVSNGAYVLTERVPQERLVAERNEMYWDNENTSIEEVVFLIINDENVALTRYLAGELDRTEVPTGQYPSLSEEYPDQAVSVPSLCTYYYNYNLRDTGPEWAQNADVRKALSLAVDRDVLVENVLQAGQIPAYTFTPGATAGFEVPEVPFATMTQEERNEMAQELLAGAGYGPEGEPLEVEILYNTSEGHRQIAVAVSQMWQQTLGITSTLANMEWQTFLEERGNGNFDVSRAGWCGDYNEASTFLDLMDSGSGYNDAAYVNEEVDTMLADAKTAENPQELYTQIEQIVAEEMPVIPLYHYTSVFMLNPAIQGWPYDNVQGNFYVKDFTLSE</sequence>
<evidence type="ECO:0000256" key="5">
    <source>
        <dbReference type="SAM" id="SignalP"/>
    </source>
</evidence>
<feature type="chain" id="PRO_5025495343" evidence="5">
    <location>
        <begin position="25"/>
        <end position="530"/>
    </location>
</feature>
<organism evidence="7 8">
    <name type="scientific">Pseudoroseicyclus tamaricis</name>
    <dbReference type="NCBI Taxonomy" id="2705421"/>
    <lineage>
        <taxon>Bacteria</taxon>
        <taxon>Pseudomonadati</taxon>
        <taxon>Pseudomonadota</taxon>
        <taxon>Alphaproteobacteria</taxon>
        <taxon>Rhodobacterales</taxon>
        <taxon>Paracoccaceae</taxon>
        <taxon>Pseudoroseicyclus</taxon>
    </lineage>
</organism>
<proteinExistence type="inferred from homology"/>
<dbReference type="AlphaFoldDB" id="A0A6B2K1X0"/>
<dbReference type="InterPro" id="IPR039424">
    <property type="entry name" value="SBP_5"/>
</dbReference>
<dbReference type="InterPro" id="IPR000914">
    <property type="entry name" value="SBP_5_dom"/>
</dbReference>
<dbReference type="PANTHER" id="PTHR30290">
    <property type="entry name" value="PERIPLASMIC BINDING COMPONENT OF ABC TRANSPORTER"/>
    <property type="match status" value="1"/>
</dbReference>
<dbReference type="Gene3D" id="3.10.105.10">
    <property type="entry name" value="Dipeptide-binding Protein, Domain 3"/>
    <property type="match status" value="1"/>
</dbReference>
<dbReference type="FunFam" id="3.90.76.10:FF:000001">
    <property type="entry name" value="Oligopeptide ABC transporter substrate-binding protein"/>
    <property type="match status" value="1"/>
</dbReference>
<dbReference type="RefSeq" id="WP_163894113.1">
    <property type="nucleotide sequence ID" value="NZ_JAAFYS010000003.1"/>
</dbReference>
<evidence type="ECO:0000313" key="7">
    <source>
        <dbReference type="EMBL" id="NDV01762.1"/>
    </source>
</evidence>
<evidence type="ECO:0000259" key="6">
    <source>
        <dbReference type="Pfam" id="PF00496"/>
    </source>
</evidence>
<gene>
    <name evidence="7" type="ORF">GZA08_12380</name>
</gene>
<evidence type="ECO:0000256" key="4">
    <source>
        <dbReference type="ARBA" id="ARBA00022729"/>
    </source>
</evidence>
<keyword evidence="4 5" id="KW-0732">Signal</keyword>
<dbReference type="PANTHER" id="PTHR30290:SF10">
    <property type="entry name" value="PERIPLASMIC OLIGOPEPTIDE-BINDING PROTEIN-RELATED"/>
    <property type="match status" value="1"/>
</dbReference>
<comment type="similarity">
    <text evidence="2">Belongs to the bacterial solute-binding protein 5 family.</text>
</comment>
<dbReference type="FunFam" id="3.10.105.10:FF:000001">
    <property type="entry name" value="Oligopeptide ABC transporter, oligopeptide-binding protein"/>
    <property type="match status" value="1"/>
</dbReference>
<protein>
    <submittedName>
        <fullName evidence="7">Peptide ABC transporter substrate-binding protein</fullName>
    </submittedName>
</protein>
<dbReference type="Proteomes" id="UP000474757">
    <property type="component" value="Unassembled WGS sequence"/>
</dbReference>
<feature type="domain" description="Solute-binding protein family 5" evidence="6">
    <location>
        <begin position="70"/>
        <end position="454"/>
    </location>
</feature>
<keyword evidence="8" id="KW-1185">Reference proteome</keyword>